<evidence type="ECO:0000256" key="6">
    <source>
        <dbReference type="SAM" id="MobiDB-lite"/>
    </source>
</evidence>
<evidence type="ECO:0000256" key="1">
    <source>
        <dbReference type="ARBA" id="ARBA00008725"/>
    </source>
</evidence>
<dbReference type="AlphaFoldDB" id="A0A927N9N2"/>
<dbReference type="GO" id="GO:0035435">
    <property type="term" value="P:phosphate ion transmembrane transport"/>
    <property type="evidence" value="ECO:0007669"/>
    <property type="project" value="InterPro"/>
</dbReference>
<organism evidence="9 10">
    <name type="scientific">Actinopolymorpha pittospori</name>
    <dbReference type="NCBI Taxonomy" id="648752"/>
    <lineage>
        <taxon>Bacteria</taxon>
        <taxon>Bacillati</taxon>
        <taxon>Actinomycetota</taxon>
        <taxon>Actinomycetes</taxon>
        <taxon>Propionibacteriales</taxon>
        <taxon>Actinopolymorphaceae</taxon>
        <taxon>Actinopolymorpha</taxon>
    </lineage>
</organism>
<evidence type="ECO:0000256" key="3">
    <source>
        <dbReference type="ARBA" id="ARBA00022592"/>
    </source>
</evidence>
<dbReference type="InterPro" id="IPR024370">
    <property type="entry name" value="PBP_domain"/>
</dbReference>
<name>A0A927N9N2_9ACTN</name>
<protein>
    <recommendedName>
        <fullName evidence="4">Phosphate-binding protein</fullName>
    </recommendedName>
</protein>
<proteinExistence type="inferred from homology"/>
<feature type="region of interest" description="Disordered" evidence="6">
    <location>
        <begin position="26"/>
        <end position="60"/>
    </location>
</feature>
<evidence type="ECO:0000313" key="9">
    <source>
        <dbReference type="EMBL" id="MBE1612793.1"/>
    </source>
</evidence>
<dbReference type="InterPro" id="IPR050962">
    <property type="entry name" value="Phosphate-bind_PstS"/>
</dbReference>
<dbReference type="GO" id="GO:0043190">
    <property type="term" value="C:ATP-binding cassette (ABC) transporter complex"/>
    <property type="evidence" value="ECO:0007669"/>
    <property type="project" value="InterPro"/>
</dbReference>
<dbReference type="EMBL" id="JADBEM010000001">
    <property type="protein sequence ID" value="MBE1612793.1"/>
    <property type="molecule type" value="Genomic_DNA"/>
</dbReference>
<feature type="binding site" evidence="5">
    <location>
        <position position="88"/>
    </location>
    <ligand>
        <name>phosphate</name>
        <dbReference type="ChEBI" id="CHEBI:43474"/>
    </ligand>
</feature>
<comment type="similarity">
    <text evidence="1 4">Belongs to the PstS family.</text>
</comment>
<comment type="caution">
    <text evidence="9">The sequence shown here is derived from an EMBL/GenBank/DDBJ whole genome shotgun (WGS) entry which is preliminary data.</text>
</comment>
<dbReference type="CDD" id="cd13565">
    <property type="entry name" value="PBP2_PstS"/>
    <property type="match status" value="1"/>
</dbReference>
<feature type="binding site" evidence="5">
    <location>
        <begin position="200"/>
        <end position="202"/>
    </location>
    <ligand>
        <name>phosphate</name>
        <dbReference type="ChEBI" id="CHEBI:43474"/>
    </ligand>
</feature>
<evidence type="ECO:0000256" key="2">
    <source>
        <dbReference type="ARBA" id="ARBA00022448"/>
    </source>
</evidence>
<keyword evidence="7" id="KW-0732">Signal</keyword>
<feature type="chain" id="PRO_5037955167" description="Phosphate-binding protein" evidence="7">
    <location>
        <begin position="31"/>
        <end position="376"/>
    </location>
</feature>
<sequence>MNHTRFAALAAAALGGALLLANCGSDPAPATEDTAGGSGAQPTPSESCPSGTVNAEGSSAQKNAIEEAIAAYQAECPDVTINYNPTGSGAGIKQFNAAQVDFAGSDSALKTEADSGKSEAEAAKERCGGNEAWDIPMVVGPIAVAYNVAGVDGLVLDGPTTAKIFNGTIKTWNDQAIAKLNPGVTLPSDKIAVFYRSDESGTTENFMKYLQAASAGAWKTEPSKTWEGAGSGKTKSDGVAEGVKSTPNSITYVEWSYARDNKLAMAKVDTGSGTPVELTGESAGQAVAAAKPDGTGNDLRLSLDYATKADGAYPIVLVTYEVVCSKGLDASKTELVKGFLTSFASQKTQDSLQEIGYAPLPAEVRTKVDAAIKAIS</sequence>
<keyword evidence="3 4" id="KW-0592">Phosphate transport</keyword>
<dbReference type="GO" id="GO:0042301">
    <property type="term" value="F:phosphate ion binding"/>
    <property type="evidence" value="ECO:0007669"/>
    <property type="project" value="InterPro"/>
</dbReference>
<dbReference type="PANTHER" id="PTHR42996">
    <property type="entry name" value="PHOSPHATE-BINDING PROTEIN PSTS"/>
    <property type="match status" value="1"/>
</dbReference>
<dbReference type="InterPro" id="IPR005673">
    <property type="entry name" value="ABC_phos-bd_PstS"/>
</dbReference>
<feature type="binding site" evidence="5">
    <location>
        <begin position="58"/>
        <end position="60"/>
    </location>
    <ligand>
        <name>phosphate</name>
        <dbReference type="ChEBI" id="CHEBI:43474"/>
    </ligand>
</feature>
<keyword evidence="2 4" id="KW-0813">Transport</keyword>
<dbReference type="PIRSF" id="PIRSF002756">
    <property type="entry name" value="PstS"/>
    <property type="match status" value="1"/>
</dbReference>
<feature type="binding site" evidence="5">
    <location>
        <position position="106"/>
    </location>
    <ligand>
        <name>phosphate</name>
        <dbReference type="ChEBI" id="CHEBI:43474"/>
    </ligand>
</feature>
<dbReference type="Gene3D" id="3.40.190.10">
    <property type="entry name" value="Periplasmic binding protein-like II"/>
    <property type="match status" value="2"/>
</dbReference>
<dbReference type="Proteomes" id="UP000638648">
    <property type="component" value="Unassembled WGS sequence"/>
</dbReference>
<dbReference type="Pfam" id="PF12849">
    <property type="entry name" value="PBP_like_2"/>
    <property type="match status" value="1"/>
</dbReference>
<evidence type="ECO:0000313" key="10">
    <source>
        <dbReference type="Proteomes" id="UP000638648"/>
    </source>
</evidence>
<feature type="signal peptide" evidence="7">
    <location>
        <begin position="1"/>
        <end position="30"/>
    </location>
</feature>
<feature type="region of interest" description="Disordered" evidence="6">
    <location>
        <begin position="222"/>
        <end position="241"/>
    </location>
</feature>
<feature type="domain" description="PBP" evidence="8">
    <location>
        <begin position="43"/>
        <end position="346"/>
    </location>
</feature>
<reference evidence="9" key="1">
    <citation type="submission" date="2020-10" db="EMBL/GenBank/DDBJ databases">
        <title>Sequencing the genomes of 1000 actinobacteria strains.</title>
        <authorList>
            <person name="Klenk H.-P."/>
        </authorList>
    </citation>
    <scope>NUCLEOTIDE SEQUENCE</scope>
    <source>
        <strain evidence="9">DSM 45354</strain>
    </source>
</reference>
<accession>A0A927N9N2</accession>
<dbReference type="PANTHER" id="PTHR42996:SF1">
    <property type="entry name" value="PHOSPHATE-BINDING PROTEIN PSTS"/>
    <property type="match status" value="1"/>
</dbReference>
<evidence type="ECO:0000256" key="5">
    <source>
        <dbReference type="PIRSR" id="PIRSR002756-1"/>
    </source>
</evidence>
<dbReference type="NCBIfam" id="TIGR00975">
    <property type="entry name" value="3a0107s03"/>
    <property type="match status" value="1"/>
</dbReference>
<evidence type="ECO:0000259" key="8">
    <source>
        <dbReference type="Pfam" id="PF12849"/>
    </source>
</evidence>
<gene>
    <name evidence="9" type="ORF">HEB94_009641</name>
</gene>
<dbReference type="RefSeq" id="WP_192755774.1">
    <property type="nucleotide sequence ID" value="NZ_BAABJL010000084.1"/>
</dbReference>
<dbReference type="SUPFAM" id="SSF53850">
    <property type="entry name" value="Periplasmic binding protein-like II"/>
    <property type="match status" value="1"/>
</dbReference>
<evidence type="ECO:0000256" key="7">
    <source>
        <dbReference type="SAM" id="SignalP"/>
    </source>
</evidence>
<keyword evidence="10" id="KW-1185">Reference proteome</keyword>
<evidence type="ECO:0000256" key="4">
    <source>
        <dbReference type="PIRNR" id="PIRNR002756"/>
    </source>
</evidence>
<feature type="compositionally biased region" description="Polar residues" evidence="6">
    <location>
        <begin position="40"/>
        <end position="60"/>
    </location>
</feature>